<comment type="caution">
    <text evidence="2">The sequence shown here is derived from an EMBL/GenBank/DDBJ whole genome shotgun (WGS) entry which is preliminary data.</text>
</comment>
<protein>
    <recommendedName>
        <fullName evidence="4">Secreted protein</fullName>
    </recommendedName>
</protein>
<gene>
    <name evidence="2" type="ORF">KC19_VG204400</name>
</gene>
<keyword evidence="1" id="KW-0732">Signal</keyword>
<evidence type="ECO:0000313" key="3">
    <source>
        <dbReference type="Proteomes" id="UP000822688"/>
    </source>
</evidence>
<accession>A0A8T0HSJ6</accession>
<feature type="chain" id="PRO_5035874830" description="Secreted protein" evidence="1">
    <location>
        <begin position="23"/>
        <end position="83"/>
    </location>
</feature>
<dbReference type="AlphaFoldDB" id="A0A8T0HSJ6"/>
<evidence type="ECO:0008006" key="4">
    <source>
        <dbReference type="Google" id="ProtNLM"/>
    </source>
</evidence>
<sequence>MFLLMIAKVLFLLFCGVSFLNSGECHFLLIPNVRWIEVSTHQQSVNPRAATYGSSPLSYCKTRLPPPHMYECRHGGYIYDTGT</sequence>
<name>A0A8T0HSJ6_CERPU</name>
<reference evidence="2" key="1">
    <citation type="submission" date="2020-06" db="EMBL/GenBank/DDBJ databases">
        <title>WGS assembly of Ceratodon purpureus strain R40.</title>
        <authorList>
            <person name="Carey S.B."/>
            <person name="Jenkins J."/>
            <person name="Shu S."/>
            <person name="Lovell J.T."/>
            <person name="Sreedasyam A."/>
            <person name="Maumus F."/>
            <person name="Tiley G.P."/>
            <person name="Fernandez-Pozo N."/>
            <person name="Barry K."/>
            <person name="Chen C."/>
            <person name="Wang M."/>
            <person name="Lipzen A."/>
            <person name="Daum C."/>
            <person name="Saski C.A."/>
            <person name="Payton A.C."/>
            <person name="Mcbreen J.C."/>
            <person name="Conrad R.E."/>
            <person name="Kollar L.M."/>
            <person name="Olsson S."/>
            <person name="Huttunen S."/>
            <person name="Landis J.B."/>
            <person name="Wickett N.J."/>
            <person name="Johnson M.G."/>
            <person name="Rensing S.A."/>
            <person name="Grimwood J."/>
            <person name="Schmutz J."/>
            <person name="Mcdaniel S.F."/>
        </authorList>
    </citation>
    <scope>NUCLEOTIDE SEQUENCE</scope>
    <source>
        <strain evidence="2">R40</strain>
    </source>
</reference>
<keyword evidence="3" id="KW-1185">Reference proteome</keyword>
<dbReference type="EMBL" id="CM026426">
    <property type="protein sequence ID" value="KAG0573729.1"/>
    <property type="molecule type" value="Genomic_DNA"/>
</dbReference>
<proteinExistence type="predicted"/>
<evidence type="ECO:0000256" key="1">
    <source>
        <dbReference type="SAM" id="SignalP"/>
    </source>
</evidence>
<dbReference type="Proteomes" id="UP000822688">
    <property type="component" value="Chromosome V"/>
</dbReference>
<organism evidence="2 3">
    <name type="scientific">Ceratodon purpureus</name>
    <name type="common">Fire moss</name>
    <name type="synonym">Dicranum purpureum</name>
    <dbReference type="NCBI Taxonomy" id="3225"/>
    <lineage>
        <taxon>Eukaryota</taxon>
        <taxon>Viridiplantae</taxon>
        <taxon>Streptophyta</taxon>
        <taxon>Embryophyta</taxon>
        <taxon>Bryophyta</taxon>
        <taxon>Bryophytina</taxon>
        <taxon>Bryopsida</taxon>
        <taxon>Dicranidae</taxon>
        <taxon>Pseudoditrichales</taxon>
        <taxon>Ditrichaceae</taxon>
        <taxon>Ceratodon</taxon>
    </lineage>
</organism>
<feature type="signal peptide" evidence="1">
    <location>
        <begin position="1"/>
        <end position="22"/>
    </location>
</feature>
<evidence type="ECO:0000313" key="2">
    <source>
        <dbReference type="EMBL" id="KAG0573729.1"/>
    </source>
</evidence>